<evidence type="ECO:0000259" key="2">
    <source>
        <dbReference type="Pfam" id="PF00296"/>
    </source>
</evidence>
<dbReference type="EMBL" id="JASATX010000006">
    <property type="protein sequence ID" value="MDI2099604.1"/>
    <property type="molecule type" value="Genomic_DNA"/>
</dbReference>
<dbReference type="InterPro" id="IPR011251">
    <property type="entry name" value="Luciferase-like_dom"/>
</dbReference>
<dbReference type="CDD" id="cd01097">
    <property type="entry name" value="Tetrahydromethanopterin_reductase"/>
    <property type="match status" value="1"/>
</dbReference>
<dbReference type="GO" id="GO:0016705">
    <property type="term" value="F:oxidoreductase activity, acting on paired donors, with incorporation or reduction of molecular oxygen"/>
    <property type="evidence" value="ECO:0007669"/>
    <property type="project" value="InterPro"/>
</dbReference>
<feature type="domain" description="Luciferase-like" evidence="2">
    <location>
        <begin position="6"/>
        <end position="294"/>
    </location>
</feature>
<dbReference type="Proteomes" id="UP001321506">
    <property type="component" value="Unassembled WGS sequence"/>
</dbReference>
<dbReference type="InterPro" id="IPR036661">
    <property type="entry name" value="Luciferase-like_sf"/>
</dbReference>
<reference evidence="3 4" key="1">
    <citation type="submission" date="2023-04" db="EMBL/GenBank/DDBJ databases">
        <title>Klugiella caeni sp. nov. isolated from the sludge of biochemical tank.</title>
        <authorList>
            <person name="Geng K."/>
        </authorList>
    </citation>
    <scope>NUCLEOTIDE SEQUENCE [LARGE SCALE GENOMIC DNA]</scope>
    <source>
        <strain evidence="3 4">YN-L-19</strain>
    </source>
</reference>
<dbReference type="InterPro" id="IPR050564">
    <property type="entry name" value="F420-G6PD/mer"/>
</dbReference>
<evidence type="ECO:0000256" key="1">
    <source>
        <dbReference type="ARBA" id="ARBA00023002"/>
    </source>
</evidence>
<evidence type="ECO:0000313" key="4">
    <source>
        <dbReference type="Proteomes" id="UP001321506"/>
    </source>
</evidence>
<dbReference type="Pfam" id="PF00296">
    <property type="entry name" value="Bac_luciferase"/>
    <property type="match status" value="1"/>
</dbReference>
<dbReference type="NCBIfam" id="TIGR03885">
    <property type="entry name" value="flavin_revert"/>
    <property type="match status" value="1"/>
</dbReference>
<name>A0AAW6TAX9_9MICO</name>
<dbReference type="AlphaFoldDB" id="A0AAW6TAX9"/>
<dbReference type="PANTHER" id="PTHR43244">
    <property type="match status" value="1"/>
</dbReference>
<sequence>MTRIGFHASHEQISPRQLLTDVQSAERAGFDAAMCSDHFAPWSERQGHSGNAWVWLAAALATTSFRIGTLAIPGERYHPAVLAHQLATLAQMFPGRTWAALGSGEAMNEHITGNGWPPKQQRERRLEQSVDVIKRLLAGEEVTREGTDVGVKVDRAKLWDLPDEVPPLIAPAISPESAARAASWADGLITVSQPVDTLRRVIDAYRDAGGRGPVALQVHLSWAPTRHEAEAIAFDQWRSNVFAEPVPSDTDSTAAFDAMAQHVGMGAVHEVVRISESTGEHVHWLVEYAELGFDTLYLHHVGQQQQAFIETFAEHVLPALQS</sequence>
<protein>
    <submittedName>
        <fullName evidence="3">TIGR03885 family FMN-dependent LLM class oxidoreductase</fullName>
        <ecNumber evidence="3">1.-.-.-</ecNumber>
    </submittedName>
</protein>
<keyword evidence="1 3" id="KW-0560">Oxidoreductase</keyword>
<evidence type="ECO:0000313" key="3">
    <source>
        <dbReference type="EMBL" id="MDI2099604.1"/>
    </source>
</evidence>
<dbReference type="Gene3D" id="3.20.20.30">
    <property type="entry name" value="Luciferase-like domain"/>
    <property type="match status" value="1"/>
</dbReference>
<dbReference type="SUPFAM" id="SSF51679">
    <property type="entry name" value="Bacterial luciferase-like"/>
    <property type="match status" value="1"/>
</dbReference>
<dbReference type="InterPro" id="IPR023907">
    <property type="entry name" value="Non-F420_Flavin_OxRdtase"/>
</dbReference>
<gene>
    <name evidence="3" type="ORF">QF206_11580</name>
</gene>
<dbReference type="RefSeq" id="WP_281489398.1">
    <property type="nucleotide sequence ID" value="NZ_JASATX010000006.1"/>
</dbReference>
<keyword evidence="4" id="KW-1185">Reference proteome</keyword>
<accession>A0AAW6TAX9</accession>
<dbReference type="EC" id="1.-.-.-" evidence="3"/>
<dbReference type="InterPro" id="IPR019945">
    <property type="entry name" value="F420_G6P_DH-rel"/>
</dbReference>
<organism evidence="3 4">
    <name type="scientific">Ruicaihuangia caeni</name>
    <dbReference type="NCBI Taxonomy" id="3042517"/>
    <lineage>
        <taxon>Bacteria</taxon>
        <taxon>Bacillati</taxon>
        <taxon>Actinomycetota</taxon>
        <taxon>Actinomycetes</taxon>
        <taxon>Micrococcales</taxon>
        <taxon>Microbacteriaceae</taxon>
        <taxon>Ruicaihuangia</taxon>
    </lineage>
</organism>
<dbReference type="PANTHER" id="PTHR43244:SF1">
    <property type="entry name" value="5,10-METHYLENETETRAHYDROMETHANOPTERIN REDUCTASE"/>
    <property type="match status" value="1"/>
</dbReference>
<comment type="caution">
    <text evidence="3">The sequence shown here is derived from an EMBL/GenBank/DDBJ whole genome shotgun (WGS) entry which is preliminary data.</text>
</comment>
<dbReference type="NCBIfam" id="TIGR03557">
    <property type="entry name" value="F420_G6P_family"/>
    <property type="match status" value="1"/>
</dbReference>
<proteinExistence type="predicted"/>